<dbReference type="SMART" id="SM00487">
    <property type="entry name" value="DEXDc"/>
    <property type="match status" value="1"/>
</dbReference>
<proteinExistence type="predicted"/>
<evidence type="ECO:0000256" key="2">
    <source>
        <dbReference type="ARBA" id="ARBA00022801"/>
    </source>
</evidence>
<feature type="domain" description="Helicase C-terminal" evidence="6">
    <location>
        <begin position="523"/>
        <end position="686"/>
    </location>
</feature>
<dbReference type="GO" id="GO:0016787">
    <property type="term" value="F:hydrolase activity"/>
    <property type="evidence" value="ECO:0007669"/>
    <property type="project" value="UniProtKB-KW"/>
</dbReference>
<dbReference type="AlphaFoldDB" id="A0A5C3NBR0"/>
<dbReference type="InterPro" id="IPR000330">
    <property type="entry name" value="SNF2_N"/>
</dbReference>
<feature type="region of interest" description="Disordered" evidence="4">
    <location>
        <begin position="1"/>
        <end position="130"/>
    </location>
</feature>
<dbReference type="PROSITE" id="PS51194">
    <property type="entry name" value="HELICASE_CTER"/>
    <property type="match status" value="1"/>
</dbReference>
<dbReference type="InterPro" id="IPR027417">
    <property type="entry name" value="P-loop_NTPase"/>
</dbReference>
<dbReference type="InterPro" id="IPR049730">
    <property type="entry name" value="SNF2/RAD54-like_C"/>
</dbReference>
<evidence type="ECO:0000259" key="6">
    <source>
        <dbReference type="PROSITE" id="PS51194"/>
    </source>
</evidence>
<sequence>MQKPRKSFRFLDGEDMRPPWIPPRDKAVEINALEETPVQPFSPKPRKRVSAGKPAIPSKVVKEEPSAKAELVGELSAEHSSSKPKGRALNGKQTFAAKAVKEESSLKEGTESDEPSTSHPPPGDLDPTNTVARPFVPDVITHQDKYRVLKELETVKGFAPGVKLLPHQNHARQWMAHRETGKRRGGIIADDMGTGKTIQALVRIVDARATVEDKKEGWSGATLIVCPVALKNQWIREAARFAPGLRVLEHHEKQRHDPKILMSADIVVTTYGIVRSKTETALFGVRWLRIILDEAHEIRNRATQTAKACWELQSKFRWCMTGTPIQNKVEDLYPLFHFLGVLPLSEWDSFNEMLARPLRRGISGRAIQQLHVYLNGVMIRRKKDTLINGRPIVTLPPRTVNLVTCPFTSAERRFYDTVEAWITNQVWEMVLAGEIRYNYIHVLTWLLRLRQACDHPRLFYNEDEHNEAEAEPEARALLDEVDVSDAAVGAAGWRRPSKLPARVKDPKVLVTQKAVPDSAKIRAIVRLLSRIHERSGGTEKTIVYSQWTTMLDLIEPFLDDQDIRYIRYDGKMSSKKRTDAINTLATDSDITVALVSLKAGGIGLNLTMCNNVILTDPWWNPATEEQAFDRVHRLGQELPVHVYKLTTEDTIEGRILELQEKKRALAVAALSGERIKGHKLTLEEMLALFGIRAH</sequence>
<evidence type="ECO:0000256" key="1">
    <source>
        <dbReference type="ARBA" id="ARBA00022741"/>
    </source>
</evidence>
<dbReference type="CDD" id="cd18793">
    <property type="entry name" value="SF2_C_SNF"/>
    <property type="match status" value="1"/>
</dbReference>
<keyword evidence="1" id="KW-0547">Nucleotide-binding</keyword>
<dbReference type="Pfam" id="PF00176">
    <property type="entry name" value="SNF2-rel_dom"/>
    <property type="match status" value="1"/>
</dbReference>
<dbReference type="Pfam" id="PF00271">
    <property type="entry name" value="Helicase_C"/>
    <property type="match status" value="1"/>
</dbReference>
<dbReference type="SMART" id="SM00490">
    <property type="entry name" value="HELICc"/>
    <property type="match status" value="1"/>
</dbReference>
<gene>
    <name evidence="7" type="ORF">OE88DRAFT_1659198</name>
</gene>
<dbReference type="STRING" id="5364.A0A5C3NBR0"/>
<feature type="domain" description="Helicase ATP-binding" evidence="5">
    <location>
        <begin position="177"/>
        <end position="342"/>
    </location>
</feature>
<dbReference type="PROSITE" id="PS51192">
    <property type="entry name" value="HELICASE_ATP_BIND_1"/>
    <property type="match status" value="1"/>
</dbReference>
<dbReference type="GO" id="GO:0008094">
    <property type="term" value="F:ATP-dependent activity, acting on DNA"/>
    <property type="evidence" value="ECO:0007669"/>
    <property type="project" value="TreeGrafter"/>
</dbReference>
<dbReference type="InterPro" id="IPR014001">
    <property type="entry name" value="Helicase_ATP-bd"/>
</dbReference>
<dbReference type="InterPro" id="IPR001650">
    <property type="entry name" value="Helicase_C-like"/>
</dbReference>
<feature type="compositionally biased region" description="Basic and acidic residues" evidence="4">
    <location>
        <begin position="9"/>
        <end position="28"/>
    </location>
</feature>
<keyword evidence="8" id="KW-1185">Reference proteome</keyword>
<dbReference type="InterPro" id="IPR038718">
    <property type="entry name" value="SNF2-like_sf"/>
</dbReference>
<evidence type="ECO:0000313" key="8">
    <source>
        <dbReference type="Proteomes" id="UP000305948"/>
    </source>
</evidence>
<dbReference type="PANTHER" id="PTHR45626">
    <property type="entry name" value="TRANSCRIPTION TERMINATION FACTOR 2-RELATED"/>
    <property type="match status" value="1"/>
</dbReference>
<dbReference type="EMBL" id="ML213511">
    <property type="protein sequence ID" value="TFK51301.1"/>
    <property type="molecule type" value="Genomic_DNA"/>
</dbReference>
<feature type="compositionally biased region" description="Basic and acidic residues" evidence="4">
    <location>
        <begin position="99"/>
        <end position="110"/>
    </location>
</feature>
<keyword evidence="2" id="KW-0378">Hydrolase</keyword>
<evidence type="ECO:0000259" key="5">
    <source>
        <dbReference type="PROSITE" id="PS51192"/>
    </source>
</evidence>
<evidence type="ECO:0008006" key="9">
    <source>
        <dbReference type="Google" id="ProtNLM"/>
    </source>
</evidence>
<organism evidence="7 8">
    <name type="scientific">Heliocybe sulcata</name>
    <dbReference type="NCBI Taxonomy" id="5364"/>
    <lineage>
        <taxon>Eukaryota</taxon>
        <taxon>Fungi</taxon>
        <taxon>Dikarya</taxon>
        <taxon>Basidiomycota</taxon>
        <taxon>Agaricomycotina</taxon>
        <taxon>Agaricomycetes</taxon>
        <taxon>Gloeophyllales</taxon>
        <taxon>Gloeophyllaceae</taxon>
        <taxon>Heliocybe</taxon>
    </lineage>
</organism>
<name>A0A5C3NBR0_9AGAM</name>
<accession>A0A5C3NBR0</accession>
<keyword evidence="3" id="KW-0067">ATP-binding</keyword>
<dbReference type="GO" id="GO:0005524">
    <property type="term" value="F:ATP binding"/>
    <property type="evidence" value="ECO:0007669"/>
    <property type="project" value="UniProtKB-KW"/>
</dbReference>
<dbReference type="Gene3D" id="3.40.50.300">
    <property type="entry name" value="P-loop containing nucleotide triphosphate hydrolases"/>
    <property type="match status" value="1"/>
</dbReference>
<dbReference type="PANTHER" id="PTHR45626:SF14">
    <property type="entry name" value="ATP-DEPENDENT DNA HELICASE (EUROFUNG)"/>
    <property type="match status" value="1"/>
</dbReference>
<evidence type="ECO:0000313" key="7">
    <source>
        <dbReference type="EMBL" id="TFK51301.1"/>
    </source>
</evidence>
<evidence type="ECO:0000256" key="3">
    <source>
        <dbReference type="ARBA" id="ARBA00022840"/>
    </source>
</evidence>
<dbReference type="GO" id="GO:0005634">
    <property type="term" value="C:nucleus"/>
    <property type="evidence" value="ECO:0007669"/>
    <property type="project" value="TreeGrafter"/>
</dbReference>
<dbReference type="SUPFAM" id="SSF52540">
    <property type="entry name" value="P-loop containing nucleoside triphosphate hydrolases"/>
    <property type="match status" value="2"/>
</dbReference>
<dbReference type="CDD" id="cd18008">
    <property type="entry name" value="DEXDc_SHPRH-like"/>
    <property type="match status" value="1"/>
</dbReference>
<evidence type="ECO:0000256" key="4">
    <source>
        <dbReference type="SAM" id="MobiDB-lite"/>
    </source>
</evidence>
<dbReference type="OrthoDB" id="423559at2759"/>
<dbReference type="Gene3D" id="3.40.50.10810">
    <property type="entry name" value="Tandem AAA-ATPase domain"/>
    <property type="match status" value="1"/>
</dbReference>
<dbReference type="GO" id="GO:0006281">
    <property type="term" value="P:DNA repair"/>
    <property type="evidence" value="ECO:0007669"/>
    <property type="project" value="TreeGrafter"/>
</dbReference>
<protein>
    <recommendedName>
        <fullName evidence="9">P-loop containing nucleoside triphosphate hydrolase protein</fullName>
    </recommendedName>
</protein>
<dbReference type="Proteomes" id="UP000305948">
    <property type="component" value="Unassembled WGS sequence"/>
</dbReference>
<dbReference type="InterPro" id="IPR050628">
    <property type="entry name" value="SNF2_RAD54_helicase_TF"/>
</dbReference>
<reference evidence="7 8" key="1">
    <citation type="journal article" date="2019" name="Nat. Ecol. Evol.">
        <title>Megaphylogeny resolves global patterns of mushroom evolution.</title>
        <authorList>
            <person name="Varga T."/>
            <person name="Krizsan K."/>
            <person name="Foldi C."/>
            <person name="Dima B."/>
            <person name="Sanchez-Garcia M."/>
            <person name="Sanchez-Ramirez S."/>
            <person name="Szollosi G.J."/>
            <person name="Szarkandi J.G."/>
            <person name="Papp V."/>
            <person name="Albert L."/>
            <person name="Andreopoulos W."/>
            <person name="Angelini C."/>
            <person name="Antonin V."/>
            <person name="Barry K.W."/>
            <person name="Bougher N.L."/>
            <person name="Buchanan P."/>
            <person name="Buyck B."/>
            <person name="Bense V."/>
            <person name="Catcheside P."/>
            <person name="Chovatia M."/>
            <person name="Cooper J."/>
            <person name="Damon W."/>
            <person name="Desjardin D."/>
            <person name="Finy P."/>
            <person name="Geml J."/>
            <person name="Haridas S."/>
            <person name="Hughes K."/>
            <person name="Justo A."/>
            <person name="Karasinski D."/>
            <person name="Kautmanova I."/>
            <person name="Kiss B."/>
            <person name="Kocsube S."/>
            <person name="Kotiranta H."/>
            <person name="LaButti K.M."/>
            <person name="Lechner B.E."/>
            <person name="Liimatainen K."/>
            <person name="Lipzen A."/>
            <person name="Lukacs Z."/>
            <person name="Mihaltcheva S."/>
            <person name="Morgado L.N."/>
            <person name="Niskanen T."/>
            <person name="Noordeloos M.E."/>
            <person name="Ohm R.A."/>
            <person name="Ortiz-Santana B."/>
            <person name="Ovrebo C."/>
            <person name="Racz N."/>
            <person name="Riley R."/>
            <person name="Savchenko A."/>
            <person name="Shiryaev A."/>
            <person name="Soop K."/>
            <person name="Spirin V."/>
            <person name="Szebenyi C."/>
            <person name="Tomsovsky M."/>
            <person name="Tulloss R.E."/>
            <person name="Uehling J."/>
            <person name="Grigoriev I.V."/>
            <person name="Vagvolgyi C."/>
            <person name="Papp T."/>
            <person name="Martin F.M."/>
            <person name="Miettinen O."/>
            <person name="Hibbett D.S."/>
            <person name="Nagy L.G."/>
        </authorList>
    </citation>
    <scope>NUCLEOTIDE SEQUENCE [LARGE SCALE GENOMIC DNA]</scope>
    <source>
        <strain evidence="7 8">OMC1185</strain>
    </source>
</reference>